<dbReference type="Ensembl" id="ENSPMGT00000006624.1">
    <property type="protein sequence ID" value="ENSPMGP00000006232.1"/>
    <property type="gene ID" value="ENSPMGG00000004763.1"/>
</dbReference>
<feature type="transmembrane region" description="Helical" evidence="2">
    <location>
        <begin position="6"/>
        <end position="27"/>
    </location>
</feature>
<evidence type="ECO:0000256" key="1">
    <source>
        <dbReference type="SAM" id="MobiDB-lite"/>
    </source>
</evidence>
<feature type="region of interest" description="Disordered" evidence="1">
    <location>
        <begin position="122"/>
        <end position="145"/>
    </location>
</feature>
<dbReference type="AlphaFoldDB" id="A0A3B3ZNI9"/>
<keyword evidence="4" id="KW-1185">Reference proteome</keyword>
<dbReference type="GO" id="GO:0005789">
    <property type="term" value="C:endoplasmic reticulum membrane"/>
    <property type="evidence" value="ECO:0007669"/>
    <property type="project" value="TreeGrafter"/>
</dbReference>
<dbReference type="PANTHER" id="PTHR15949:SF3">
    <property type="entry name" value="TESTIS-EXPRESSED PROTEIN 264"/>
    <property type="match status" value="1"/>
</dbReference>
<reference evidence="3" key="1">
    <citation type="submission" date="2025-08" db="UniProtKB">
        <authorList>
            <consortium name="Ensembl"/>
        </authorList>
    </citation>
    <scope>IDENTIFICATION</scope>
</reference>
<dbReference type="GO" id="GO:0005634">
    <property type="term" value="C:nucleus"/>
    <property type="evidence" value="ECO:0007669"/>
    <property type="project" value="TreeGrafter"/>
</dbReference>
<evidence type="ECO:0000313" key="4">
    <source>
        <dbReference type="Proteomes" id="UP000261520"/>
    </source>
</evidence>
<reference evidence="3" key="2">
    <citation type="submission" date="2025-09" db="UniProtKB">
        <authorList>
            <consortium name="Ensembl"/>
        </authorList>
    </citation>
    <scope>IDENTIFICATION</scope>
</reference>
<dbReference type="Proteomes" id="UP000261520">
    <property type="component" value="Unplaced"/>
</dbReference>
<keyword evidence="2" id="KW-0812">Transmembrane</keyword>
<name>A0A3B3ZNI9_9GOBI</name>
<accession>A0A3B3ZNI9</accession>
<keyword evidence="2" id="KW-1133">Transmembrane helix</keyword>
<keyword evidence="2" id="KW-0472">Membrane</keyword>
<dbReference type="GO" id="GO:0061709">
    <property type="term" value="P:reticulophagy"/>
    <property type="evidence" value="ECO:0007669"/>
    <property type="project" value="TreeGrafter"/>
</dbReference>
<dbReference type="GO" id="GO:0005657">
    <property type="term" value="C:replication fork"/>
    <property type="evidence" value="ECO:0007669"/>
    <property type="project" value="TreeGrafter"/>
</dbReference>
<sequence length="167" mass="18654">MSDFILLILILVLVVCIILTVAAFVLYSGLLSEVVIKTGPPPIKNVTIAYKFKEGPYKDCGAAYTESCSIGPKLSNIAIFYDDPKQERKLSAFPYIEICSSDSIHYMVPLSRQTDFFVPEVKEEPRTDVKEEDSDEDRGTDITGNRRTCQQYAVVGAEFVPPTPNDY</sequence>
<protein>
    <submittedName>
        <fullName evidence="3">Uncharacterized protein</fullName>
    </submittedName>
</protein>
<dbReference type="PANTHER" id="PTHR15949">
    <property type="entry name" value="TESTIS-EXPRESSED PROTEIN 264"/>
    <property type="match status" value="1"/>
</dbReference>
<evidence type="ECO:0000313" key="3">
    <source>
        <dbReference type="Ensembl" id="ENSPMGP00000006232.1"/>
    </source>
</evidence>
<proteinExistence type="predicted"/>
<evidence type="ECO:0000256" key="2">
    <source>
        <dbReference type="SAM" id="Phobius"/>
    </source>
</evidence>
<organism evidence="3 4">
    <name type="scientific">Periophthalmus magnuspinnatus</name>
    <dbReference type="NCBI Taxonomy" id="409849"/>
    <lineage>
        <taxon>Eukaryota</taxon>
        <taxon>Metazoa</taxon>
        <taxon>Chordata</taxon>
        <taxon>Craniata</taxon>
        <taxon>Vertebrata</taxon>
        <taxon>Euteleostomi</taxon>
        <taxon>Actinopterygii</taxon>
        <taxon>Neopterygii</taxon>
        <taxon>Teleostei</taxon>
        <taxon>Neoteleostei</taxon>
        <taxon>Acanthomorphata</taxon>
        <taxon>Gobiaria</taxon>
        <taxon>Gobiiformes</taxon>
        <taxon>Gobioidei</taxon>
        <taxon>Gobiidae</taxon>
        <taxon>Oxudercinae</taxon>
        <taxon>Periophthalmus</taxon>
    </lineage>
</organism>
<dbReference type="GO" id="GO:0000421">
    <property type="term" value="C:autophagosome membrane"/>
    <property type="evidence" value="ECO:0007669"/>
    <property type="project" value="TreeGrafter"/>
</dbReference>
<dbReference type="GO" id="GO:0106300">
    <property type="term" value="P:protein-DNA covalent cross-linking repair"/>
    <property type="evidence" value="ECO:0007669"/>
    <property type="project" value="TreeGrafter"/>
</dbReference>